<reference evidence="4 5" key="1">
    <citation type="submission" date="2016-11" db="EMBL/GenBank/DDBJ databases">
        <authorList>
            <person name="Jaros S."/>
            <person name="Januszkiewicz K."/>
            <person name="Wedrychowicz H."/>
        </authorList>
    </citation>
    <scope>NUCLEOTIDE SEQUENCE [LARGE SCALE GENOMIC DNA]</scope>
    <source>
        <strain evidence="4 5">DSM 21425</strain>
    </source>
</reference>
<dbReference type="InterPro" id="IPR001296">
    <property type="entry name" value="Glyco_trans_1"/>
</dbReference>
<feature type="coiled-coil region" evidence="1">
    <location>
        <begin position="308"/>
        <end position="335"/>
    </location>
</feature>
<gene>
    <name evidence="4" type="ORF">SAMN04488096_101340</name>
</gene>
<dbReference type="GO" id="GO:0016757">
    <property type="term" value="F:glycosyltransferase activity"/>
    <property type="evidence" value="ECO:0007669"/>
    <property type="project" value="InterPro"/>
</dbReference>
<proteinExistence type="predicted"/>
<evidence type="ECO:0000259" key="3">
    <source>
        <dbReference type="Pfam" id="PF13439"/>
    </source>
</evidence>
<evidence type="ECO:0000259" key="2">
    <source>
        <dbReference type="Pfam" id="PF00534"/>
    </source>
</evidence>
<evidence type="ECO:0000313" key="5">
    <source>
        <dbReference type="Proteomes" id="UP000184225"/>
    </source>
</evidence>
<dbReference type="PANTHER" id="PTHR12526:SF630">
    <property type="entry name" value="GLYCOSYLTRANSFERASE"/>
    <property type="match status" value="1"/>
</dbReference>
<keyword evidence="1" id="KW-0175">Coiled coil</keyword>
<dbReference type="Gene3D" id="3.40.50.2000">
    <property type="entry name" value="Glycogen Phosphorylase B"/>
    <property type="match status" value="2"/>
</dbReference>
<dbReference type="Proteomes" id="UP000184225">
    <property type="component" value="Unassembled WGS sequence"/>
</dbReference>
<dbReference type="InterPro" id="IPR028098">
    <property type="entry name" value="Glyco_trans_4-like_N"/>
</dbReference>
<feature type="domain" description="Glycosyl transferase family 1" evidence="2">
    <location>
        <begin position="176"/>
        <end position="335"/>
    </location>
</feature>
<feature type="domain" description="Glycosyltransferase subfamily 4-like N-terminal" evidence="3">
    <location>
        <begin position="19"/>
        <end position="138"/>
    </location>
</feature>
<protein>
    <submittedName>
        <fullName evidence="4">Glycosyltransferase involved in cell wall bisynthesis</fullName>
    </submittedName>
</protein>
<evidence type="ECO:0000256" key="1">
    <source>
        <dbReference type="SAM" id="Coils"/>
    </source>
</evidence>
<evidence type="ECO:0000313" key="4">
    <source>
        <dbReference type="EMBL" id="SHI37576.1"/>
    </source>
</evidence>
<organism evidence="4 5">
    <name type="scientific">Mesonia phycicola</name>
    <dbReference type="NCBI Taxonomy" id="579105"/>
    <lineage>
        <taxon>Bacteria</taxon>
        <taxon>Pseudomonadati</taxon>
        <taxon>Bacteroidota</taxon>
        <taxon>Flavobacteriia</taxon>
        <taxon>Flavobacteriales</taxon>
        <taxon>Flavobacteriaceae</taxon>
        <taxon>Mesonia</taxon>
    </lineage>
</organism>
<dbReference type="OrthoDB" id="7560678at2"/>
<keyword evidence="4" id="KW-0808">Transferase</keyword>
<dbReference type="SUPFAM" id="SSF53756">
    <property type="entry name" value="UDP-Glycosyltransferase/glycogen phosphorylase"/>
    <property type="match status" value="1"/>
</dbReference>
<dbReference type="CDD" id="cd03801">
    <property type="entry name" value="GT4_PimA-like"/>
    <property type="match status" value="1"/>
</dbReference>
<dbReference type="AlphaFoldDB" id="A0A1M6AM76"/>
<dbReference type="EMBL" id="FQYY01000001">
    <property type="protein sequence ID" value="SHI37576.1"/>
    <property type="molecule type" value="Genomic_DNA"/>
</dbReference>
<dbReference type="RefSeq" id="WP_073147587.1">
    <property type="nucleotide sequence ID" value="NZ_FQYY01000001.1"/>
</dbReference>
<accession>A0A1M6AM76</accession>
<dbReference type="PANTHER" id="PTHR12526">
    <property type="entry name" value="GLYCOSYLTRANSFERASE"/>
    <property type="match status" value="1"/>
</dbReference>
<name>A0A1M6AM76_9FLAO</name>
<keyword evidence="5" id="KW-1185">Reference proteome</keyword>
<dbReference type="STRING" id="579105.SAMN04488096_101340"/>
<dbReference type="Pfam" id="PF13439">
    <property type="entry name" value="Glyco_transf_4"/>
    <property type="match status" value="1"/>
</dbReference>
<dbReference type="Pfam" id="PF00534">
    <property type="entry name" value="Glycos_transf_1"/>
    <property type="match status" value="1"/>
</dbReference>
<sequence length="362" mass="41568">MTNKKIKVLYTIPNFDTAGSGKVVYDLVKGLDRSKFDIAIAVEHNRGDFFKEVEKLGVPIFIQSVVTSYKPYGSLFLRIKKIASFIKQHQFDVVHSWHWSSDWTEVLAARIGGAKYVYTKKAMSWGNKHWKIKSYLSNFIVTINHEMVHYFPKKKEQELIPLGIDMDYYSPKNFDKKPNEKFQIVSVANLVEVKGIEVLVEAVKLINDDAIEVKIVGDTRSDYAQNLIKSINKGAEKKQIEFLGKKPDVRPYLEEADVYVIPTLNKGRKEGMPMALVEAMCMATPTIGSNISGINYVLKDFPNLLFEASNAEQLAERIKLLKQQSEKERQNLGQQLRDYCLANFTMKQFINKHEDLYNQLLK</sequence>